<comment type="caution">
    <text evidence="3">The sequence shown here is derived from an EMBL/GenBank/DDBJ whole genome shotgun (WGS) entry which is preliminary data.</text>
</comment>
<dbReference type="PATRIC" id="fig|1346791.3.peg.3267"/>
<dbReference type="GO" id="GO:0008235">
    <property type="term" value="F:metalloexopeptidase activity"/>
    <property type="evidence" value="ECO:0007669"/>
    <property type="project" value="InterPro"/>
</dbReference>
<feature type="domain" description="PA" evidence="1">
    <location>
        <begin position="150"/>
        <end position="218"/>
    </location>
</feature>
<dbReference type="PANTHER" id="PTHR12147:SF26">
    <property type="entry name" value="PEPTIDASE M28 DOMAIN-CONTAINING PROTEIN"/>
    <property type="match status" value="1"/>
</dbReference>
<dbReference type="SUPFAM" id="SSF52025">
    <property type="entry name" value="PA domain"/>
    <property type="match status" value="1"/>
</dbReference>
<evidence type="ECO:0000313" key="4">
    <source>
        <dbReference type="Proteomes" id="UP000015523"/>
    </source>
</evidence>
<dbReference type="Proteomes" id="UP000015523">
    <property type="component" value="Unassembled WGS sequence"/>
</dbReference>
<dbReference type="InterPro" id="IPR046450">
    <property type="entry name" value="PA_dom_sf"/>
</dbReference>
<evidence type="ECO:0000259" key="1">
    <source>
        <dbReference type="Pfam" id="PF02225"/>
    </source>
</evidence>
<dbReference type="STRING" id="1346791.M529_16940"/>
<dbReference type="Gene3D" id="3.40.630.10">
    <property type="entry name" value="Zn peptidases"/>
    <property type="match status" value="1"/>
</dbReference>
<dbReference type="InterPro" id="IPR003137">
    <property type="entry name" value="PA_domain"/>
</dbReference>
<dbReference type="eggNOG" id="COG2234">
    <property type="taxonomic scope" value="Bacteria"/>
</dbReference>
<keyword evidence="4" id="KW-1185">Reference proteome</keyword>
<dbReference type="InterPro" id="IPR007484">
    <property type="entry name" value="Peptidase_M28"/>
</dbReference>
<dbReference type="AlphaFoldDB" id="T0IZ30"/>
<dbReference type="PANTHER" id="PTHR12147">
    <property type="entry name" value="METALLOPEPTIDASE M28 FAMILY MEMBER"/>
    <property type="match status" value="1"/>
</dbReference>
<dbReference type="Gene3D" id="3.50.30.30">
    <property type="match status" value="1"/>
</dbReference>
<proteinExistence type="predicted"/>
<dbReference type="GO" id="GO:0006508">
    <property type="term" value="P:proteolysis"/>
    <property type="evidence" value="ECO:0007669"/>
    <property type="project" value="InterPro"/>
</dbReference>
<sequence length="570" mass="60343">MPGKKIRFQTFDESASPMKRPVALAAIAALLLPAALPAQSPAEPVFSAAAVRAHVDFLSDDLLKGRDTGSEEHEIAARYVASQFEGMGLKPGGDTKEGKGGWYQRIGFQKTERTATPGTLTVTGPAGGKTWAHGTDVLVSMNTAEPALDVSAPLVFVGYGIENARFGLNDYAGLDVRGKIVVALRGYPKGLPSEEGAHLSATKAQAAQAHGAIGMLSVGTIQSMKARPWSRMVHFADEPDFTWVGVDGKPFDEAPGIRASASLNEPAVDAVFAGAPTTIAAIRKQADKAGGKPKGFPLKASVRIKIESRSERVTSPNVVGILPGSDPALKDQYVVLSAHLDHIGVTPAKPGDTPETDRINNGALDNAAGIATMLEVARAMAQAPVKPRRSIIFLASTGEEKGLLGADYFARHPAVPVKQIVGNVDLDMPLLLYPFTDVIAFGADHSTLGPIVAKAVAPMNVRLSPDPMPQETIFVRSDHYMFVKQGVPAVFLATGFANGGEKAWGEFLGGNYHHPGDDMSQKIDWDAGARFAEANYRITRAMADSDTPPAWYQGDFFGDIFAAGAVKAAR</sequence>
<protein>
    <submittedName>
        <fullName evidence="3">Peptidase M28</fullName>
    </submittedName>
</protein>
<organism evidence="3 4">
    <name type="scientific">Sphingobium ummariense RL-3</name>
    <dbReference type="NCBI Taxonomy" id="1346791"/>
    <lineage>
        <taxon>Bacteria</taxon>
        <taxon>Pseudomonadati</taxon>
        <taxon>Pseudomonadota</taxon>
        <taxon>Alphaproteobacteria</taxon>
        <taxon>Sphingomonadales</taxon>
        <taxon>Sphingomonadaceae</taxon>
        <taxon>Sphingobium</taxon>
    </lineage>
</organism>
<evidence type="ECO:0000313" key="3">
    <source>
        <dbReference type="EMBL" id="EQB31001.1"/>
    </source>
</evidence>
<dbReference type="InterPro" id="IPR045175">
    <property type="entry name" value="M28_fam"/>
</dbReference>
<name>T0IZ30_9SPHN</name>
<reference evidence="3 4" key="1">
    <citation type="journal article" date="2013" name="Genome Announc.">
        <title>Draft Genome Sequence of Sphingobium ummariense Strain RL-3, a Hexachlorocyclohexane-Degrading Bacterium.</title>
        <authorList>
            <person name="Kohli P."/>
            <person name="Dua A."/>
            <person name="Sangwan N."/>
            <person name="Oldach P."/>
            <person name="Khurana J.P."/>
            <person name="Lal R."/>
        </authorList>
    </citation>
    <scope>NUCLEOTIDE SEQUENCE [LARGE SCALE GENOMIC DNA]</scope>
    <source>
        <strain evidence="3 4">RL-3</strain>
    </source>
</reference>
<dbReference type="Pfam" id="PF04389">
    <property type="entry name" value="Peptidase_M28"/>
    <property type="match status" value="1"/>
</dbReference>
<evidence type="ECO:0000259" key="2">
    <source>
        <dbReference type="Pfam" id="PF04389"/>
    </source>
</evidence>
<dbReference type="Pfam" id="PF02225">
    <property type="entry name" value="PA"/>
    <property type="match status" value="1"/>
</dbReference>
<accession>T0IZ30</accession>
<dbReference type="CDD" id="cd04820">
    <property type="entry name" value="PA_M28_1_1"/>
    <property type="match status" value="1"/>
</dbReference>
<gene>
    <name evidence="3" type="ORF">M529_16940</name>
</gene>
<dbReference type="SUPFAM" id="SSF53187">
    <property type="entry name" value="Zn-dependent exopeptidases"/>
    <property type="match status" value="1"/>
</dbReference>
<feature type="domain" description="Peptidase M28" evidence="2">
    <location>
        <begin position="317"/>
        <end position="535"/>
    </location>
</feature>
<dbReference type="EMBL" id="AUWY01000112">
    <property type="protein sequence ID" value="EQB31001.1"/>
    <property type="molecule type" value="Genomic_DNA"/>
</dbReference>